<dbReference type="EMBL" id="UZAU01000366">
    <property type="status" value="NOT_ANNOTATED_CDS"/>
    <property type="molecule type" value="Genomic_DNA"/>
</dbReference>
<dbReference type="EnsemblPlants" id="evm.model.04.748">
    <property type="protein sequence ID" value="cds.evm.model.04.748"/>
    <property type="gene ID" value="evm.TU.04.748"/>
</dbReference>
<keyword evidence="2" id="KW-1185">Reference proteome</keyword>
<dbReference type="Gramene" id="evm.model.04.748">
    <property type="protein sequence ID" value="cds.evm.model.04.748"/>
    <property type="gene ID" value="evm.TU.04.748"/>
</dbReference>
<reference evidence="1" key="2">
    <citation type="submission" date="2021-03" db="UniProtKB">
        <authorList>
            <consortium name="EnsemblPlants"/>
        </authorList>
    </citation>
    <scope>IDENTIFICATION</scope>
</reference>
<evidence type="ECO:0000313" key="2">
    <source>
        <dbReference type="Proteomes" id="UP000596661"/>
    </source>
</evidence>
<dbReference type="Proteomes" id="UP000596661">
    <property type="component" value="Chromosome 4"/>
</dbReference>
<evidence type="ECO:0000313" key="1">
    <source>
        <dbReference type="EnsemblPlants" id="cds.evm.model.04.748"/>
    </source>
</evidence>
<name>A0A803PIL7_CANSA</name>
<protein>
    <submittedName>
        <fullName evidence="1">Uncharacterized protein</fullName>
    </submittedName>
</protein>
<accession>A0A803PIL7</accession>
<dbReference type="AlphaFoldDB" id="A0A803PIL7"/>
<sequence length="103" mass="11507">MAMNNQHWLSERSQSKKVIGLHEVDAITKLTVQVEALAKMMTAQVKQAGVIYELCGGPHSYDNCPVDVNSLPMEQAQAIRFLKVGYYTSTDGVLRYIQVQTYG</sequence>
<proteinExistence type="predicted"/>
<organism evidence="1 2">
    <name type="scientific">Cannabis sativa</name>
    <name type="common">Hemp</name>
    <name type="synonym">Marijuana</name>
    <dbReference type="NCBI Taxonomy" id="3483"/>
    <lineage>
        <taxon>Eukaryota</taxon>
        <taxon>Viridiplantae</taxon>
        <taxon>Streptophyta</taxon>
        <taxon>Embryophyta</taxon>
        <taxon>Tracheophyta</taxon>
        <taxon>Spermatophyta</taxon>
        <taxon>Magnoliopsida</taxon>
        <taxon>eudicotyledons</taxon>
        <taxon>Gunneridae</taxon>
        <taxon>Pentapetalae</taxon>
        <taxon>rosids</taxon>
        <taxon>fabids</taxon>
        <taxon>Rosales</taxon>
        <taxon>Cannabaceae</taxon>
        <taxon>Cannabis</taxon>
    </lineage>
</organism>
<reference evidence="1" key="1">
    <citation type="submission" date="2018-11" db="EMBL/GenBank/DDBJ databases">
        <authorList>
            <person name="Grassa J C."/>
        </authorList>
    </citation>
    <scope>NUCLEOTIDE SEQUENCE [LARGE SCALE GENOMIC DNA]</scope>
</reference>